<gene>
    <name evidence="6" type="ORF">H4W26_002552</name>
</gene>
<dbReference type="InterPro" id="IPR051090">
    <property type="entry name" value="Inositol_monoP_superfamily"/>
</dbReference>
<accession>A0ABR9J9U2</accession>
<dbReference type="SUPFAM" id="SSF56655">
    <property type="entry name" value="Carbohydrate phosphatase"/>
    <property type="match status" value="1"/>
</dbReference>
<dbReference type="Pfam" id="PF00459">
    <property type="entry name" value="Inositol_P"/>
    <property type="match status" value="1"/>
</dbReference>
<comment type="similarity">
    <text evidence="2">Belongs to the inositol monophosphatase superfamily.</text>
</comment>
<comment type="caution">
    <text evidence="6">The sequence shown here is derived from an EMBL/GenBank/DDBJ whole genome shotgun (WGS) entry which is preliminary data.</text>
</comment>
<name>A0ABR9J9U2_9MICC</name>
<keyword evidence="3" id="KW-0479">Metal-binding</keyword>
<organism evidence="6 7">
    <name type="scientific">Nesterenkonia halotolerans</name>
    <dbReference type="NCBI Taxonomy" id="225325"/>
    <lineage>
        <taxon>Bacteria</taxon>
        <taxon>Bacillati</taxon>
        <taxon>Actinomycetota</taxon>
        <taxon>Actinomycetes</taxon>
        <taxon>Micrococcales</taxon>
        <taxon>Micrococcaceae</taxon>
        <taxon>Nesterenkonia</taxon>
    </lineage>
</organism>
<evidence type="ECO:0000256" key="5">
    <source>
        <dbReference type="ARBA" id="ARBA00022842"/>
    </source>
</evidence>
<dbReference type="Gene3D" id="3.30.540.10">
    <property type="entry name" value="Fructose-1,6-Bisphosphatase, subunit A, domain 1"/>
    <property type="match status" value="1"/>
</dbReference>
<keyword evidence="4 6" id="KW-0378">Hydrolase</keyword>
<sequence>MEQHTQTARAALIEASDLLDSLMPKLDALRTDVELKADDTPVTAADLLVQQKLETLLRARLPDLTFVGEEESAGWEAEPTGWVAVVDPIDGTENFASSLVEWGTAISIFHTGVHSASMITLPELRRRIITGDTLAYAQSRIAGFSSGMNQTLVDRIAQAPQARIYGAAVYNFFGVVTGRLASFTNPVGAYSWDVLAGLSLAREHNCEVFVDDEPYDGRYLEPGRRYRVEVHHRYDRHPRQGSLG</sequence>
<protein>
    <submittedName>
        <fullName evidence="6">Myo-inositol-1(Or 4)-monophosphatase</fullName>
        <ecNumber evidence="6">3.1.3.25</ecNumber>
    </submittedName>
</protein>
<keyword evidence="7" id="KW-1185">Reference proteome</keyword>
<dbReference type="EC" id="3.1.3.25" evidence="6"/>
<dbReference type="InterPro" id="IPR000760">
    <property type="entry name" value="Inositol_monophosphatase-like"/>
</dbReference>
<evidence type="ECO:0000256" key="1">
    <source>
        <dbReference type="ARBA" id="ARBA00001946"/>
    </source>
</evidence>
<keyword evidence="5" id="KW-0460">Magnesium</keyword>
<evidence type="ECO:0000256" key="3">
    <source>
        <dbReference type="ARBA" id="ARBA00022723"/>
    </source>
</evidence>
<dbReference type="Proteomes" id="UP000636579">
    <property type="component" value="Unassembled WGS sequence"/>
</dbReference>
<dbReference type="PROSITE" id="PS00629">
    <property type="entry name" value="IMP_1"/>
    <property type="match status" value="1"/>
</dbReference>
<reference evidence="6 7" key="1">
    <citation type="submission" date="2020-10" db="EMBL/GenBank/DDBJ databases">
        <title>Sequencing the genomes of 1000 actinobacteria strains.</title>
        <authorList>
            <person name="Klenk H.-P."/>
        </authorList>
    </citation>
    <scope>NUCLEOTIDE SEQUENCE [LARGE SCALE GENOMIC DNA]</scope>
    <source>
        <strain evidence="6 7">DSM 15474</strain>
    </source>
</reference>
<dbReference type="PANTHER" id="PTHR43200:SF6">
    <property type="entry name" value="3'(2'),5'-BISPHOSPHATE NUCLEOTIDASE"/>
    <property type="match status" value="1"/>
</dbReference>
<evidence type="ECO:0000313" key="7">
    <source>
        <dbReference type="Proteomes" id="UP000636579"/>
    </source>
</evidence>
<comment type="cofactor">
    <cofactor evidence="1">
        <name>Mg(2+)</name>
        <dbReference type="ChEBI" id="CHEBI:18420"/>
    </cofactor>
</comment>
<evidence type="ECO:0000256" key="2">
    <source>
        <dbReference type="ARBA" id="ARBA00009759"/>
    </source>
</evidence>
<dbReference type="RefSeq" id="WP_192592555.1">
    <property type="nucleotide sequence ID" value="NZ_JADBEE010000002.1"/>
</dbReference>
<evidence type="ECO:0000313" key="6">
    <source>
        <dbReference type="EMBL" id="MBE1515760.1"/>
    </source>
</evidence>
<dbReference type="GO" id="GO:0052834">
    <property type="term" value="F:inositol monophosphate phosphatase activity"/>
    <property type="evidence" value="ECO:0007669"/>
    <property type="project" value="UniProtKB-EC"/>
</dbReference>
<dbReference type="Gene3D" id="3.40.190.80">
    <property type="match status" value="1"/>
</dbReference>
<dbReference type="PRINTS" id="PR00377">
    <property type="entry name" value="IMPHPHTASES"/>
</dbReference>
<dbReference type="InterPro" id="IPR020583">
    <property type="entry name" value="Inositol_monoP_metal-BS"/>
</dbReference>
<dbReference type="EMBL" id="JADBEE010000002">
    <property type="protein sequence ID" value="MBE1515760.1"/>
    <property type="molecule type" value="Genomic_DNA"/>
</dbReference>
<proteinExistence type="inferred from homology"/>
<dbReference type="PANTHER" id="PTHR43200">
    <property type="entry name" value="PHOSPHATASE"/>
    <property type="match status" value="1"/>
</dbReference>
<evidence type="ECO:0000256" key="4">
    <source>
        <dbReference type="ARBA" id="ARBA00022801"/>
    </source>
</evidence>